<organism evidence="2 3">
    <name type="scientific">Candidatus Desulfatibia profunda</name>
    <dbReference type="NCBI Taxonomy" id="2841695"/>
    <lineage>
        <taxon>Bacteria</taxon>
        <taxon>Pseudomonadati</taxon>
        <taxon>Thermodesulfobacteriota</taxon>
        <taxon>Desulfobacteria</taxon>
        <taxon>Desulfobacterales</taxon>
        <taxon>Desulfobacterales incertae sedis</taxon>
        <taxon>Candidatus Desulfatibia</taxon>
    </lineage>
</organism>
<accession>A0A8J6TMD6</accession>
<dbReference type="InterPro" id="IPR025669">
    <property type="entry name" value="AAA_dom"/>
</dbReference>
<protein>
    <submittedName>
        <fullName evidence="2">AAA family ATPase</fullName>
    </submittedName>
</protein>
<dbReference type="PANTHER" id="PTHR13696">
    <property type="entry name" value="P-LOOP CONTAINING NUCLEOSIDE TRIPHOSPHATE HYDROLASE"/>
    <property type="match status" value="1"/>
</dbReference>
<proteinExistence type="predicted"/>
<feature type="domain" description="AAA" evidence="1">
    <location>
        <begin position="1"/>
        <end position="165"/>
    </location>
</feature>
<name>A0A8J6TMD6_9BACT</name>
<evidence type="ECO:0000313" key="3">
    <source>
        <dbReference type="Proteomes" id="UP000603434"/>
    </source>
</evidence>
<dbReference type="EMBL" id="JACNJH010000136">
    <property type="protein sequence ID" value="MBC8361553.1"/>
    <property type="molecule type" value="Genomic_DNA"/>
</dbReference>
<dbReference type="Gene3D" id="3.40.50.300">
    <property type="entry name" value="P-loop containing nucleotide triphosphate hydrolases"/>
    <property type="match status" value="1"/>
</dbReference>
<dbReference type="Proteomes" id="UP000603434">
    <property type="component" value="Unassembled WGS sequence"/>
</dbReference>
<dbReference type="CDD" id="cd02042">
    <property type="entry name" value="ParAB_family"/>
    <property type="match status" value="1"/>
</dbReference>
<dbReference type="SUPFAM" id="SSF52540">
    <property type="entry name" value="P-loop containing nucleoside triphosphate hydrolases"/>
    <property type="match status" value="1"/>
</dbReference>
<dbReference type="PANTHER" id="PTHR13696:SF52">
    <property type="entry name" value="PARA FAMILY PROTEIN CT_582"/>
    <property type="match status" value="1"/>
</dbReference>
<evidence type="ECO:0000313" key="2">
    <source>
        <dbReference type="EMBL" id="MBC8361553.1"/>
    </source>
</evidence>
<dbReference type="AlphaFoldDB" id="A0A8J6TMD6"/>
<dbReference type="Pfam" id="PF13614">
    <property type="entry name" value="AAA_31"/>
    <property type="match status" value="1"/>
</dbReference>
<dbReference type="InterPro" id="IPR050678">
    <property type="entry name" value="DNA_Partitioning_ATPase"/>
</dbReference>
<comment type="caution">
    <text evidence="2">The sequence shown here is derived from an EMBL/GenBank/DDBJ whole genome shotgun (WGS) entry which is preliminary data.</text>
</comment>
<sequence>MTTLALYSNKGGVGKTAAAVNLSYLAAQTGAKTLICDLDPQSSATYYLRVRPKLKSGSKGFIHGGKKVEKSIKETDYENLYLLPADFSLRNLDVTFNKLSRSKHRLNKILDPLKGEYDLIFLDCPVTISILAENIFNAVDYTLVPLIPTTLSVRAHRQLFSFCKKKKYDRAKIYTFFSMVDRRKSMHRELMDAVSKEFKGVLQSLIPYLAQIERMGIEREPVTAFSPGSAASKSYQNLWTKIQETVLSAANFAKQ</sequence>
<gene>
    <name evidence="2" type="ORF">H8E23_09160</name>
</gene>
<evidence type="ECO:0000259" key="1">
    <source>
        <dbReference type="Pfam" id="PF13614"/>
    </source>
</evidence>
<dbReference type="InterPro" id="IPR027417">
    <property type="entry name" value="P-loop_NTPase"/>
</dbReference>
<reference evidence="2 3" key="1">
    <citation type="submission" date="2020-08" db="EMBL/GenBank/DDBJ databases">
        <title>Bridging the membrane lipid divide: bacteria of the FCB group superphylum have the potential to synthesize archaeal ether lipids.</title>
        <authorList>
            <person name="Villanueva L."/>
            <person name="Von Meijenfeldt F.A.B."/>
            <person name="Westbye A.B."/>
            <person name="Yadav S."/>
            <person name="Hopmans E.C."/>
            <person name="Dutilh B.E."/>
            <person name="Sinninghe Damste J.S."/>
        </authorList>
    </citation>
    <scope>NUCLEOTIDE SEQUENCE [LARGE SCALE GENOMIC DNA]</scope>
    <source>
        <strain evidence="2">NIOZ-UU30</strain>
    </source>
</reference>